<dbReference type="NCBIfam" id="NF033516">
    <property type="entry name" value="transpos_IS3"/>
    <property type="match status" value="1"/>
</dbReference>
<dbReference type="Pfam" id="PF13333">
    <property type="entry name" value="rve_2"/>
    <property type="match status" value="1"/>
</dbReference>
<dbReference type="PROSITE" id="PS50994">
    <property type="entry name" value="INTEGRASE"/>
    <property type="match status" value="1"/>
</dbReference>
<dbReference type="Gene3D" id="3.30.420.10">
    <property type="entry name" value="Ribonuclease H-like superfamily/Ribonuclease H"/>
    <property type="match status" value="1"/>
</dbReference>
<feature type="domain" description="Integrase catalytic" evidence="1">
    <location>
        <begin position="287"/>
        <end position="450"/>
    </location>
</feature>
<dbReference type="InterPro" id="IPR048020">
    <property type="entry name" value="Transpos_IS3"/>
</dbReference>
<proteinExistence type="predicted"/>
<dbReference type="PANTHER" id="PTHR46889:SF4">
    <property type="entry name" value="TRANSPOSASE INSO FOR INSERTION SEQUENCE ELEMENT IS911B-RELATED"/>
    <property type="match status" value="1"/>
</dbReference>
<dbReference type="InterPro" id="IPR012337">
    <property type="entry name" value="RNaseH-like_sf"/>
</dbReference>
<dbReference type="InterPro" id="IPR001584">
    <property type="entry name" value="Integrase_cat-core"/>
</dbReference>
<dbReference type="Pfam" id="PF13518">
    <property type="entry name" value="HTH_28"/>
    <property type="match status" value="2"/>
</dbReference>
<keyword evidence="3" id="KW-1185">Reference proteome</keyword>
<dbReference type="PANTHER" id="PTHR46889">
    <property type="entry name" value="TRANSPOSASE INSF FOR INSERTION SEQUENCE IS3B-RELATED"/>
    <property type="match status" value="1"/>
</dbReference>
<gene>
    <name evidence="2" type="ORF">H8K55_19920</name>
</gene>
<dbReference type="Pfam" id="PF13276">
    <property type="entry name" value="HTH_21"/>
    <property type="match status" value="1"/>
</dbReference>
<sequence>MTKNTDEFKYQVVQEYLDGPLGYSGLGEKYDLNHETIRRWVGWYRAHGIEGIRKKFTHYSAEFKLSVLTHLWDNALSYGQAAAHFNIRNSGIFAQWIRLYREGGLDALQPRRKGRHRSMSAPITKPSEDQEQIPLSQEALLKELNHLRLENAYLKKLQALSGKAETSAREKAQIVDELRQQYPIAQVLEVVGMARSTFYYQHKQSLLEDKHAVIKQRIRAIYDKHHGRYGYRRVTAAIRQLGELINHKTVQRLMKLLGLKSLVRPKKYRSFQGNIGLAAPNLLQRDFKASEANQKWVTDVTEFNVAGEKLYLSPILDLFNGEIIAFETAKRPVYKMIDTMLNQAFKRLSPKDKPILHSDQGWQYRMHAYQASLQSKGLMQSMSRKGNCLDNAAMESFFAVLKTEFFYLNQFTSVEQLEQGIKEYIRYYNQDRIKLKLKGLSPVQYRNQPLNA</sequence>
<reference evidence="2 3" key="1">
    <citation type="submission" date="2020-08" db="EMBL/GenBank/DDBJ databases">
        <title>Novel species isolated from subtropical streams in China.</title>
        <authorList>
            <person name="Lu H."/>
        </authorList>
    </citation>
    <scope>NUCLEOTIDE SEQUENCE [LARGE SCALE GENOMIC DNA]</scope>
    <source>
        <strain evidence="2 3">LX15W</strain>
    </source>
</reference>
<dbReference type="Pfam" id="PF00665">
    <property type="entry name" value="rve"/>
    <property type="match status" value="1"/>
</dbReference>
<dbReference type="RefSeq" id="WP_186943824.1">
    <property type="nucleotide sequence ID" value="NZ_JACOGA010000025.1"/>
</dbReference>
<dbReference type="SUPFAM" id="SSF46689">
    <property type="entry name" value="Homeodomain-like"/>
    <property type="match status" value="1"/>
</dbReference>
<dbReference type="EMBL" id="JACOGA010000025">
    <property type="protein sequence ID" value="MBC3875867.1"/>
    <property type="molecule type" value="Genomic_DNA"/>
</dbReference>
<dbReference type="InterPro" id="IPR036397">
    <property type="entry name" value="RNaseH_sf"/>
</dbReference>
<dbReference type="InterPro" id="IPR010921">
    <property type="entry name" value="Trp_repressor/repl_initiator"/>
</dbReference>
<dbReference type="InterPro" id="IPR055247">
    <property type="entry name" value="InsJ-like_HTH"/>
</dbReference>
<evidence type="ECO:0000259" key="1">
    <source>
        <dbReference type="PROSITE" id="PS50994"/>
    </source>
</evidence>
<evidence type="ECO:0000313" key="2">
    <source>
        <dbReference type="EMBL" id="MBC3875867.1"/>
    </source>
</evidence>
<comment type="caution">
    <text evidence="2">The sequence shown here is derived from an EMBL/GenBank/DDBJ whole genome shotgun (WGS) entry which is preliminary data.</text>
</comment>
<dbReference type="InterPro" id="IPR036388">
    <property type="entry name" value="WH-like_DNA-bd_sf"/>
</dbReference>
<dbReference type="Proteomes" id="UP000624279">
    <property type="component" value="Unassembled WGS sequence"/>
</dbReference>
<evidence type="ECO:0000313" key="3">
    <source>
        <dbReference type="Proteomes" id="UP000624279"/>
    </source>
</evidence>
<accession>A0ABR6YH82</accession>
<dbReference type="Gene3D" id="1.10.10.10">
    <property type="entry name" value="Winged helix-like DNA-binding domain superfamily/Winged helix DNA-binding domain"/>
    <property type="match status" value="2"/>
</dbReference>
<dbReference type="InterPro" id="IPR025948">
    <property type="entry name" value="HTH-like_dom"/>
</dbReference>
<dbReference type="SUPFAM" id="SSF48295">
    <property type="entry name" value="TrpR-like"/>
    <property type="match status" value="1"/>
</dbReference>
<dbReference type="SUPFAM" id="SSF53098">
    <property type="entry name" value="Ribonuclease H-like"/>
    <property type="match status" value="1"/>
</dbReference>
<dbReference type="InterPro" id="IPR050900">
    <property type="entry name" value="Transposase_IS3/IS150/IS904"/>
</dbReference>
<protein>
    <submittedName>
        <fullName evidence="2">IS3 family transposase</fullName>
    </submittedName>
</protein>
<dbReference type="InterPro" id="IPR009057">
    <property type="entry name" value="Homeodomain-like_sf"/>
</dbReference>
<name>A0ABR6YH82_9BURK</name>
<organism evidence="2 3">
    <name type="scientific">Undibacterium flavidum</name>
    <dbReference type="NCBI Taxonomy" id="2762297"/>
    <lineage>
        <taxon>Bacteria</taxon>
        <taxon>Pseudomonadati</taxon>
        <taxon>Pseudomonadota</taxon>
        <taxon>Betaproteobacteria</taxon>
        <taxon>Burkholderiales</taxon>
        <taxon>Oxalobacteraceae</taxon>
        <taxon>Undibacterium</taxon>
    </lineage>
</organism>